<dbReference type="HOGENOM" id="CLU_1133568_0_0_1"/>
<protein>
    <recommendedName>
        <fullName evidence="3">Protein kinase domain-containing protein</fullName>
    </recommendedName>
</protein>
<keyword evidence="2" id="KW-1185">Reference proteome</keyword>
<dbReference type="EMBL" id="KB446541">
    <property type="protein sequence ID" value="EME42759.1"/>
    <property type="molecule type" value="Genomic_DNA"/>
</dbReference>
<dbReference type="STRING" id="675120.N1PKX8"/>
<evidence type="ECO:0000313" key="2">
    <source>
        <dbReference type="Proteomes" id="UP000016933"/>
    </source>
</evidence>
<name>N1PKX8_DOTSN</name>
<organism evidence="1 2">
    <name type="scientific">Dothistroma septosporum (strain NZE10 / CBS 128990)</name>
    <name type="common">Red band needle blight fungus</name>
    <name type="synonym">Mycosphaerella pini</name>
    <dbReference type="NCBI Taxonomy" id="675120"/>
    <lineage>
        <taxon>Eukaryota</taxon>
        <taxon>Fungi</taxon>
        <taxon>Dikarya</taxon>
        <taxon>Ascomycota</taxon>
        <taxon>Pezizomycotina</taxon>
        <taxon>Dothideomycetes</taxon>
        <taxon>Dothideomycetidae</taxon>
        <taxon>Mycosphaerellales</taxon>
        <taxon>Mycosphaerellaceae</taxon>
        <taxon>Dothistroma</taxon>
    </lineage>
</organism>
<gene>
    <name evidence="1" type="ORF">DOTSEDRAFT_36557</name>
</gene>
<reference evidence="1 2" key="2">
    <citation type="journal article" date="2012" name="PLoS Pathog.">
        <title>Diverse lifestyles and strategies of plant pathogenesis encoded in the genomes of eighteen Dothideomycetes fungi.</title>
        <authorList>
            <person name="Ohm R.A."/>
            <person name="Feau N."/>
            <person name="Henrissat B."/>
            <person name="Schoch C.L."/>
            <person name="Horwitz B.A."/>
            <person name="Barry K.W."/>
            <person name="Condon B.J."/>
            <person name="Copeland A.C."/>
            <person name="Dhillon B."/>
            <person name="Glaser F."/>
            <person name="Hesse C.N."/>
            <person name="Kosti I."/>
            <person name="LaButti K."/>
            <person name="Lindquist E.A."/>
            <person name="Lucas S."/>
            <person name="Salamov A.A."/>
            <person name="Bradshaw R.E."/>
            <person name="Ciuffetti L."/>
            <person name="Hamelin R.C."/>
            <person name="Kema G.H.J."/>
            <person name="Lawrence C."/>
            <person name="Scott J.A."/>
            <person name="Spatafora J.W."/>
            <person name="Turgeon B.G."/>
            <person name="de Wit P.J.G.M."/>
            <person name="Zhong S."/>
            <person name="Goodwin S.B."/>
            <person name="Grigoriev I.V."/>
        </authorList>
    </citation>
    <scope>NUCLEOTIDE SEQUENCE [LARGE SCALE GENOMIC DNA]</scope>
    <source>
        <strain evidence="2">NZE10 / CBS 128990</strain>
    </source>
</reference>
<evidence type="ECO:0000313" key="1">
    <source>
        <dbReference type="EMBL" id="EME42759.1"/>
    </source>
</evidence>
<dbReference type="Proteomes" id="UP000016933">
    <property type="component" value="Unassembled WGS sequence"/>
</dbReference>
<proteinExistence type="predicted"/>
<sequence length="245" mass="28034">MDVARCVSRYVWLRSTVAHIKLSDSHWTSRRYVLTRFCGERGCLECIVADLARTSVLEALCQLLKQPKLSWPNLDESNVLLCMGDGIHGVTSRELYRVDDEHGLEMIVRCDELKALRILAALEAFSEKNESEQCPADVSALPWAIFAILAQRSLSSALWTTEHSMGAEDVEDLGLLPKPWWSRWSKRLEQCDGHHDPHKHGSWPQEMLERRVEDCIRVSRRKAGISVMDANEKTTLDHMLRSVLR</sequence>
<dbReference type="AlphaFoldDB" id="N1PKX8"/>
<accession>N1PKX8</accession>
<reference evidence="2" key="1">
    <citation type="journal article" date="2012" name="PLoS Genet.">
        <title>The genomes of the fungal plant pathogens Cladosporium fulvum and Dothistroma septosporum reveal adaptation to different hosts and lifestyles but also signatures of common ancestry.</title>
        <authorList>
            <person name="de Wit P.J.G.M."/>
            <person name="van der Burgt A."/>
            <person name="Oekmen B."/>
            <person name="Stergiopoulos I."/>
            <person name="Abd-Elsalam K.A."/>
            <person name="Aerts A.L."/>
            <person name="Bahkali A.H."/>
            <person name="Beenen H.G."/>
            <person name="Chettri P."/>
            <person name="Cox M.P."/>
            <person name="Datema E."/>
            <person name="de Vries R.P."/>
            <person name="Dhillon B."/>
            <person name="Ganley A.R."/>
            <person name="Griffiths S.A."/>
            <person name="Guo Y."/>
            <person name="Hamelin R.C."/>
            <person name="Henrissat B."/>
            <person name="Kabir M.S."/>
            <person name="Jashni M.K."/>
            <person name="Kema G."/>
            <person name="Klaubauf S."/>
            <person name="Lapidus A."/>
            <person name="Levasseur A."/>
            <person name="Lindquist E."/>
            <person name="Mehrabi R."/>
            <person name="Ohm R.A."/>
            <person name="Owen T.J."/>
            <person name="Salamov A."/>
            <person name="Schwelm A."/>
            <person name="Schijlen E."/>
            <person name="Sun H."/>
            <person name="van den Burg H.A."/>
            <person name="van Ham R.C.H.J."/>
            <person name="Zhang S."/>
            <person name="Goodwin S.B."/>
            <person name="Grigoriev I.V."/>
            <person name="Collemare J."/>
            <person name="Bradshaw R.E."/>
        </authorList>
    </citation>
    <scope>NUCLEOTIDE SEQUENCE [LARGE SCALE GENOMIC DNA]</scope>
    <source>
        <strain evidence="2">NZE10 / CBS 128990</strain>
    </source>
</reference>
<evidence type="ECO:0008006" key="3">
    <source>
        <dbReference type="Google" id="ProtNLM"/>
    </source>
</evidence>